<reference evidence="4" key="1">
    <citation type="submission" date="2024-05" db="EMBL/GenBank/DDBJ databases">
        <title>30 novel species of actinomycetes from the DSMZ collection.</title>
        <authorList>
            <person name="Nouioui I."/>
        </authorList>
    </citation>
    <scope>NUCLEOTIDE SEQUENCE</scope>
    <source>
        <strain evidence="4">DSM 41529</strain>
    </source>
</reference>
<organism evidence="4 5">
    <name type="scientific">Streptomyces lonegramiae</name>
    <dbReference type="NCBI Taxonomy" id="3075524"/>
    <lineage>
        <taxon>Bacteria</taxon>
        <taxon>Bacillati</taxon>
        <taxon>Actinomycetota</taxon>
        <taxon>Actinomycetes</taxon>
        <taxon>Kitasatosporales</taxon>
        <taxon>Streptomycetaceae</taxon>
        <taxon>Streptomyces</taxon>
    </lineage>
</organism>
<dbReference type="SUPFAM" id="SSF50370">
    <property type="entry name" value="Ricin B-like lectins"/>
    <property type="match status" value="1"/>
</dbReference>
<feature type="region of interest" description="Disordered" evidence="1">
    <location>
        <begin position="1"/>
        <end position="202"/>
    </location>
</feature>
<feature type="compositionally biased region" description="Acidic residues" evidence="1">
    <location>
        <begin position="106"/>
        <end position="124"/>
    </location>
</feature>
<accession>A0ABU2XGK5</accession>
<evidence type="ECO:0000313" key="5">
    <source>
        <dbReference type="Proteomes" id="UP001180754"/>
    </source>
</evidence>
<dbReference type="InterPro" id="IPR035992">
    <property type="entry name" value="Ricin_B-like_lectins"/>
</dbReference>
<dbReference type="Gene3D" id="2.80.10.50">
    <property type="match status" value="2"/>
</dbReference>
<feature type="compositionally biased region" description="Low complexity" evidence="1">
    <location>
        <begin position="18"/>
        <end position="71"/>
    </location>
</feature>
<protein>
    <submittedName>
        <fullName evidence="4">RICIN domain-containing protein</fullName>
    </submittedName>
</protein>
<dbReference type="Proteomes" id="UP001180754">
    <property type="component" value="Unassembled WGS sequence"/>
</dbReference>
<sequence>MSDQHRTGDDTTSSGQPAAAFFASPEPESPSPRGSASASASASGESSATGEATGKAAGSAAGESADSPDAATVEEHLTGKKTSASTTTTARASSSSSASATTDGHDEAEPEADPDPDPEAETEAETVSGKKAESEGRSEDSARSEESAPAPKARRGWGRVATVSGADGRPDGAAAAAAATTIGPGGDSPDADGGLSGRPKKPLLAGAAMAGAILVAVPLLIMATGKDDDDSKKVASSSSADTVLDDDGGRAGEFVAESPSPKKSKPEKKEKEKEKESPSPAKEKAADPSPPSSSPTAKEEEKKKTSVRKKAPSNLPAVLTRVLIKNNTNGTCVDVPGFTSGNPDGPIHQSACNSNPDDNQLWNVEKRYDSKGPGGVPLFQIRNVMDGMCLDLPGNGAAGNATKVTEFPCNGTTADNQLWWLDKQADGRFWIRNFASNNTCLDSYGPDDQTRDLIIWPCAPENLNNHEWYFTRS</sequence>
<gene>
    <name evidence="4" type="ORF">RND15_20450</name>
</gene>
<dbReference type="Pfam" id="PF14200">
    <property type="entry name" value="RicinB_lectin_2"/>
    <property type="match status" value="1"/>
</dbReference>
<keyword evidence="2" id="KW-1133">Transmembrane helix</keyword>
<dbReference type="SMART" id="SM00458">
    <property type="entry name" value="RICIN"/>
    <property type="match status" value="1"/>
</dbReference>
<dbReference type="RefSeq" id="WP_311725530.1">
    <property type="nucleotide sequence ID" value="NZ_JAVRFD010000009.1"/>
</dbReference>
<feature type="region of interest" description="Disordered" evidence="1">
    <location>
        <begin position="225"/>
        <end position="313"/>
    </location>
</feature>
<keyword evidence="2" id="KW-0472">Membrane</keyword>
<feature type="transmembrane region" description="Helical" evidence="2">
    <location>
        <begin position="203"/>
        <end position="223"/>
    </location>
</feature>
<name>A0ABU2XGK5_9ACTN</name>
<feature type="domain" description="Ricin B lectin" evidence="3">
    <location>
        <begin position="320"/>
        <end position="471"/>
    </location>
</feature>
<proteinExistence type="predicted"/>
<evidence type="ECO:0000256" key="1">
    <source>
        <dbReference type="SAM" id="MobiDB-lite"/>
    </source>
</evidence>
<keyword evidence="2" id="KW-0812">Transmembrane</keyword>
<feature type="compositionally biased region" description="Low complexity" evidence="1">
    <location>
        <begin position="82"/>
        <end position="102"/>
    </location>
</feature>
<evidence type="ECO:0000313" key="4">
    <source>
        <dbReference type="EMBL" id="MDT0545061.1"/>
    </source>
</evidence>
<comment type="caution">
    <text evidence="4">The sequence shown here is derived from an EMBL/GenBank/DDBJ whole genome shotgun (WGS) entry which is preliminary data.</text>
</comment>
<dbReference type="EMBL" id="JAVRFD010000009">
    <property type="protein sequence ID" value="MDT0545061.1"/>
    <property type="molecule type" value="Genomic_DNA"/>
</dbReference>
<dbReference type="PROSITE" id="PS50231">
    <property type="entry name" value="RICIN_B_LECTIN"/>
    <property type="match status" value="1"/>
</dbReference>
<feature type="compositionally biased region" description="Low complexity" evidence="1">
    <location>
        <begin position="165"/>
        <end position="193"/>
    </location>
</feature>
<dbReference type="InterPro" id="IPR000772">
    <property type="entry name" value="Ricin_B_lectin"/>
</dbReference>
<feature type="compositionally biased region" description="Basic and acidic residues" evidence="1">
    <location>
        <begin position="128"/>
        <end position="146"/>
    </location>
</feature>
<feature type="compositionally biased region" description="Basic and acidic residues" evidence="1">
    <location>
        <begin position="267"/>
        <end position="286"/>
    </location>
</feature>
<keyword evidence="5" id="KW-1185">Reference proteome</keyword>
<dbReference type="CDD" id="cd00161">
    <property type="entry name" value="beta-trefoil_Ricin-like"/>
    <property type="match status" value="1"/>
</dbReference>
<evidence type="ECO:0000256" key="2">
    <source>
        <dbReference type="SAM" id="Phobius"/>
    </source>
</evidence>
<evidence type="ECO:0000259" key="3">
    <source>
        <dbReference type="SMART" id="SM00458"/>
    </source>
</evidence>